<organism evidence="2 3">
    <name type="scientific">Caerostris extrusa</name>
    <name type="common">Bark spider</name>
    <name type="synonym">Caerostris bankana</name>
    <dbReference type="NCBI Taxonomy" id="172846"/>
    <lineage>
        <taxon>Eukaryota</taxon>
        <taxon>Metazoa</taxon>
        <taxon>Ecdysozoa</taxon>
        <taxon>Arthropoda</taxon>
        <taxon>Chelicerata</taxon>
        <taxon>Arachnida</taxon>
        <taxon>Araneae</taxon>
        <taxon>Araneomorphae</taxon>
        <taxon>Entelegynae</taxon>
        <taxon>Araneoidea</taxon>
        <taxon>Araneidae</taxon>
        <taxon>Caerostris</taxon>
    </lineage>
</organism>
<dbReference type="Proteomes" id="UP001054945">
    <property type="component" value="Unassembled WGS sequence"/>
</dbReference>
<dbReference type="EMBL" id="BPLR01015623">
    <property type="protein sequence ID" value="GIY77426.1"/>
    <property type="molecule type" value="Genomic_DNA"/>
</dbReference>
<gene>
    <name evidence="2" type="ORF">CEXT_225681</name>
</gene>
<reference evidence="2 3" key="1">
    <citation type="submission" date="2021-06" db="EMBL/GenBank/DDBJ databases">
        <title>Caerostris extrusa draft genome.</title>
        <authorList>
            <person name="Kono N."/>
            <person name="Arakawa K."/>
        </authorList>
    </citation>
    <scope>NUCLEOTIDE SEQUENCE [LARGE SCALE GENOMIC DNA]</scope>
</reference>
<feature type="compositionally biased region" description="Polar residues" evidence="1">
    <location>
        <begin position="53"/>
        <end position="62"/>
    </location>
</feature>
<protein>
    <submittedName>
        <fullName evidence="2">Uncharacterized protein</fullName>
    </submittedName>
</protein>
<keyword evidence="3" id="KW-1185">Reference proteome</keyword>
<evidence type="ECO:0000256" key="1">
    <source>
        <dbReference type="SAM" id="MobiDB-lite"/>
    </source>
</evidence>
<dbReference type="AlphaFoldDB" id="A0AAV4W4H0"/>
<sequence>MTCQVILEPEKGEVNTKCPVPEKKLDPTSSIFKFLLNWRLSICCHPQQKRYNRQPTTASLPSRNAPRHPTHRHIGQSCVLSRCVLFLPSNVTM</sequence>
<accession>A0AAV4W4H0</accession>
<evidence type="ECO:0000313" key="3">
    <source>
        <dbReference type="Proteomes" id="UP001054945"/>
    </source>
</evidence>
<feature type="region of interest" description="Disordered" evidence="1">
    <location>
        <begin position="49"/>
        <end position="72"/>
    </location>
</feature>
<evidence type="ECO:0000313" key="2">
    <source>
        <dbReference type="EMBL" id="GIY77426.1"/>
    </source>
</evidence>
<proteinExistence type="predicted"/>
<comment type="caution">
    <text evidence="2">The sequence shown here is derived from an EMBL/GenBank/DDBJ whole genome shotgun (WGS) entry which is preliminary data.</text>
</comment>
<name>A0AAV4W4H0_CAEEX</name>